<evidence type="ECO:0000313" key="2">
    <source>
        <dbReference type="EMBL" id="QQK40923.1"/>
    </source>
</evidence>
<dbReference type="CDD" id="cd04301">
    <property type="entry name" value="NAT_SF"/>
    <property type="match status" value="1"/>
</dbReference>
<dbReference type="GO" id="GO:0016747">
    <property type="term" value="F:acyltransferase activity, transferring groups other than amino-acyl groups"/>
    <property type="evidence" value="ECO:0007669"/>
    <property type="project" value="InterPro"/>
</dbReference>
<dbReference type="KEGG" id="pdp:PDIP_76740"/>
<dbReference type="InterPro" id="IPR000182">
    <property type="entry name" value="GNAT_dom"/>
</dbReference>
<dbReference type="SUPFAM" id="SSF55729">
    <property type="entry name" value="Acyl-CoA N-acyltransferases (Nat)"/>
    <property type="match status" value="1"/>
</dbReference>
<evidence type="ECO:0000313" key="3">
    <source>
        <dbReference type="Proteomes" id="UP000595662"/>
    </source>
</evidence>
<dbReference type="Gene3D" id="3.40.630.30">
    <property type="match status" value="1"/>
</dbReference>
<gene>
    <name evidence="2" type="ORF">Pdw03_3777</name>
</gene>
<dbReference type="Proteomes" id="UP000595662">
    <property type="component" value="Chromosome 1"/>
</dbReference>
<dbReference type="InterPro" id="IPR052523">
    <property type="entry name" value="Trichothecene_AcTrans"/>
</dbReference>
<evidence type="ECO:0000259" key="1">
    <source>
        <dbReference type="PROSITE" id="PS51186"/>
    </source>
</evidence>
<dbReference type="VEuPathDB" id="FungiDB:PDIP_76740"/>
<feature type="domain" description="N-acetyltransferase" evidence="1">
    <location>
        <begin position="173"/>
        <end position="312"/>
    </location>
</feature>
<protein>
    <submittedName>
        <fullName evidence="2">N-acetyltransferase, putative</fullName>
    </submittedName>
</protein>
<dbReference type="GeneID" id="26235990"/>
<dbReference type="RefSeq" id="XP_014531831.2">
    <property type="nucleotide sequence ID" value="XM_014676345.2"/>
</dbReference>
<dbReference type="PROSITE" id="PS51186">
    <property type="entry name" value="GNAT"/>
    <property type="match status" value="1"/>
</dbReference>
<dbReference type="PANTHER" id="PTHR42791:SF4">
    <property type="entry name" value="ACETYLTRANSFERASE, GNAT FAMILY FAMILY (AFU_ORTHOLOGUE AFUA_4G09540)-RELATED"/>
    <property type="match status" value="1"/>
</dbReference>
<dbReference type="Pfam" id="PF13673">
    <property type="entry name" value="Acetyltransf_10"/>
    <property type="match status" value="1"/>
</dbReference>
<name>A0A7T6XGV7_PENDI</name>
<dbReference type="PANTHER" id="PTHR42791">
    <property type="entry name" value="GNAT FAMILY ACETYLTRANSFERASE"/>
    <property type="match status" value="1"/>
</dbReference>
<dbReference type="InterPro" id="IPR016181">
    <property type="entry name" value="Acyl_CoA_acyltransferase"/>
</dbReference>
<dbReference type="AlphaFoldDB" id="A0A7T6XGV7"/>
<organism evidence="2 3">
    <name type="scientific">Penicillium digitatum</name>
    <name type="common">Green mold</name>
    <dbReference type="NCBI Taxonomy" id="36651"/>
    <lineage>
        <taxon>Eukaryota</taxon>
        <taxon>Fungi</taxon>
        <taxon>Dikarya</taxon>
        <taxon>Ascomycota</taxon>
        <taxon>Pezizomycotina</taxon>
        <taxon>Eurotiomycetes</taxon>
        <taxon>Eurotiomycetidae</taxon>
        <taxon>Eurotiales</taxon>
        <taxon>Aspergillaceae</taxon>
        <taxon>Penicillium</taxon>
    </lineage>
</organism>
<proteinExistence type="predicted"/>
<dbReference type="EMBL" id="CP060774">
    <property type="protein sequence ID" value="QQK40923.1"/>
    <property type="molecule type" value="Genomic_DNA"/>
</dbReference>
<keyword evidence="2" id="KW-0808">Transferase</keyword>
<reference evidence="2 3" key="1">
    <citation type="submission" date="2020-08" db="EMBL/GenBank/DDBJ databases">
        <title>The completed genome sequence of the pathogenic ascomycete fungus Penicillium digitatum.</title>
        <authorList>
            <person name="Wang M."/>
        </authorList>
    </citation>
    <scope>NUCLEOTIDE SEQUENCE [LARGE SCALE GENOMIC DNA]</scope>
    <source>
        <strain evidence="2 3">PdW03</strain>
    </source>
</reference>
<accession>A0A7T6XGV7</accession>
<sequence>MDTFPGYLSYLCFAQIVPLKNYKARSYSVPWRTSGLLRQTTPISSRFKRHSEQKVALDHPQQPHSSILRHSGFKQTPHAAIMAVEVIPLTEADIPGAIEVIQRAFADDPYFKWVFDSSKFNKQRNFDSLAARCHWGIKNALFHVAKETQDAHSKSHSAPLTPIPILGVSCWLAPHPPTQPESWYSWFQSWTLSFSQVLNNIWYFGRGGLRTNRYWIWKQRQAEAQAAIWDDPRGYYFCNIVAVSPEMQGKGVGRLLFEAVLRRADDEGVKCYLESSKSVPNVAIYERMGFHMSKEMECRDGVDACMLYCMVRDPRKA</sequence>